<feature type="binding site" evidence="10">
    <location>
        <position position="202"/>
    </location>
    <ligand>
        <name>Mn(2+)</name>
        <dbReference type="ChEBI" id="CHEBI:29035"/>
    </ligand>
</feature>
<dbReference type="EMBL" id="SGJB01000018">
    <property type="protein sequence ID" value="TQQ84004.1"/>
    <property type="molecule type" value="Genomic_DNA"/>
</dbReference>
<dbReference type="HAMAP" id="MF_01470">
    <property type="entry name" value="Cas1"/>
    <property type="match status" value="1"/>
</dbReference>
<evidence type="ECO:0000313" key="11">
    <source>
        <dbReference type="EMBL" id="TQQ84004.1"/>
    </source>
</evidence>
<keyword evidence="4 10" id="KW-0378">Hydrolase</keyword>
<dbReference type="OrthoDB" id="9803119at2"/>
<dbReference type="InterPro" id="IPR019855">
    <property type="entry name" value="CRISPR-assoc_Cas1_NMENI"/>
</dbReference>
<evidence type="ECO:0000256" key="10">
    <source>
        <dbReference type="HAMAP-Rule" id="MF_01470"/>
    </source>
</evidence>
<dbReference type="Gene3D" id="1.20.120.920">
    <property type="entry name" value="CRISPR-associated endonuclease Cas1, C-terminal domain"/>
    <property type="match status" value="1"/>
</dbReference>
<keyword evidence="5 10" id="KW-0460">Magnesium</keyword>
<dbReference type="InterPro" id="IPR042206">
    <property type="entry name" value="CRISPR-assoc_Cas1_C"/>
</dbReference>
<keyword evidence="2 10" id="KW-0479">Metal-binding</keyword>
<accession>A0A544QTJ1</accession>
<evidence type="ECO:0000313" key="12">
    <source>
        <dbReference type="Proteomes" id="UP000317863"/>
    </source>
</evidence>
<evidence type="ECO:0000256" key="6">
    <source>
        <dbReference type="ARBA" id="ARBA00023118"/>
    </source>
</evidence>
<keyword evidence="8 10" id="KW-0464">Manganese</keyword>
<dbReference type="GO" id="GO:0016787">
    <property type="term" value="F:hydrolase activity"/>
    <property type="evidence" value="ECO:0007669"/>
    <property type="project" value="UniProtKB-KW"/>
</dbReference>
<dbReference type="Pfam" id="PF01867">
    <property type="entry name" value="Cas_Cas1"/>
    <property type="match status" value="1"/>
</dbReference>
<dbReference type="GO" id="GO:0043571">
    <property type="term" value="P:maintenance of CRISPR repeat elements"/>
    <property type="evidence" value="ECO:0007669"/>
    <property type="project" value="UniProtKB-UniRule"/>
</dbReference>
<reference evidence="11 12" key="1">
    <citation type="submission" date="2019-02" db="EMBL/GenBank/DDBJ databases">
        <title>Peptostreptococcaceae bacterium ZHW00191 nov., a new bacterium isolated from the human gut.</title>
        <authorList>
            <person name="Zhou H.-W."/>
            <person name="Chen X.-J."/>
        </authorList>
    </citation>
    <scope>NUCLEOTIDE SEQUENCE [LARGE SCALE GENOMIC DNA]</scope>
    <source>
        <strain evidence="11 12">ZHW00191</strain>
    </source>
</reference>
<feature type="binding site" evidence="10">
    <location>
        <position position="146"/>
    </location>
    <ligand>
        <name>Mn(2+)</name>
        <dbReference type="ChEBI" id="CHEBI:29035"/>
    </ligand>
</feature>
<dbReference type="GO" id="GO:0003677">
    <property type="term" value="F:DNA binding"/>
    <property type="evidence" value="ECO:0007669"/>
    <property type="project" value="UniProtKB-KW"/>
</dbReference>
<keyword evidence="12" id="KW-1185">Reference proteome</keyword>
<feature type="binding site" evidence="10">
    <location>
        <position position="217"/>
    </location>
    <ligand>
        <name>Mn(2+)</name>
        <dbReference type="ChEBI" id="CHEBI:29035"/>
    </ligand>
</feature>
<keyword evidence="1 10" id="KW-0540">Nuclease</keyword>
<evidence type="ECO:0000256" key="8">
    <source>
        <dbReference type="ARBA" id="ARBA00023211"/>
    </source>
</evidence>
<proteinExistence type="inferred from homology"/>
<comment type="subunit">
    <text evidence="9 10">Homodimer, forms a heterotetramer with a Cas2 homodimer.</text>
</comment>
<keyword evidence="3 10" id="KW-0255">Endonuclease</keyword>
<dbReference type="EC" id="3.1.-.-" evidence="10"/>
<dbReference type="AlphaFoldDB" id="A0A544QTJ1"/>
<dbReference type="InterPro" id="IPR002729">
    <property type="entry name" value="CRISPR-assoc_Cas1"/>
</dbReference>
<dbReference type="GO" id="GO:0046872">
    <property type="term" value="F:metal ion binding"/>
    <property type="evidence" value="ECO:0007669"/>
    <property type="project" value="UniProtKB-UniRule"/>
</dbReference>
<evidence type="ECO:0000256" key="4">
    <source>
        <dbReference type="ARBA" id="ARBA00022801"/>
    </source>
</evidence>
<dbReference type="InterPro" id="IPR050646">
    <property type="entry name" value="Cas1"/>
</dbReference>
<comment type="cofactor">
    <cofactor evidence="10">
        <name>Mg(2+)</name>
        <dbReference type="ChEBI" id="CHEBI:18420"/>
    </cofactor>
    <cofactor evidence="10">
        <name>Mn(2+)</name>
        <dbReference type="ChEBI" id="CHEBI:29035"/>
    </cofactor>
</comment>
<evidence type="ECO:0000256" key="9">
    <source>
        <dbReference type="ARBA" id="ARBA00038592"/>
    </source>
</evidence>
<dbReference type="InterPro" id="IPR042211">
    <property type="entry name" value="CRISPR-assoc_Cas1_N"/>
</dbReference>
<dbReference type="GO" id="GO:0004520">
    <property type="term" value="F:DNA endonuclease activity"/>
    <property type="evidence" value="ECO:0007669"/>
    <property type="project" value="InterPro"/>
</dbReference>
<organism evidence="11 12">
    <name type="scientific">Peptacetobacter hominis</name>
    <dbReference type="NCBI Taxonomy" id="2743610"/>
    <lineage>
        <taxon>Bacteria</taxon>
        <taxon>Bacillati</taxon>
        <taxon>Bacillota</taxon>
        <taxon>Clostridia</taxon>
        <taxon>Peptostreptococcales</taxon>
        <taxon>Peptostreptococcaceae</taxon>
        <taxon>Peptacetobacter</taxon>
    </lineage>
</organism>
<evidence type="ECO:0000256" key="1">
    <source>
        <dbReference type="ARBA" id="ARBA00022722"/>
    </source>
</evidence>
<sequence length="290" mass="33960">MSWRTVVIRNRAKLDLKLNYMVVRGEETRRVYLGELSTLIIETTSVSITSCLLCELAKRKIKVIFCDEKRNPCFEAVPYYGSHDTSAKIRKQSVWDKNITDYVWTEIVKEKINQQAEFLEKLELDEYMMLENYAREVELKDITNREGHASKVYFNALFGMEFTRSAENSINSALNYGYSIILSAFNREIVSNGYVTQIGIWHDNMFNQFNLSSDFMEPFRILVDKEVYFMNPEKFDNENKMRLVNIMNKEVKIGGKTSTVNNAIKTYCKSIFDAINEKDISLIKFYKDEL</sequence>
<dbReference type="NCBIfam" id="TIGR00287">
    <property type="entry name" value="cas1"/>
    <property type="match status" value="1"/>
</dbReference>
<dbReference type="PANTHER" id="PTHR34353">
    <property type="entry name" value="CRISPR-ASSOCIATED ENDONUCLEASE CAS1 1"/>
    <property type="match status" value="1"/>
</dbReference>
<comment type="function">
    <text evidence="10">CRISPR (clustered regularly interspaced short palindromic repeat), is an adaptive immune system that provides protection against mobile genetic elements (viruses, transposable elements and conjugative plasmids). CRISPR clusters contain spacers, sequences complementary to antecedent mobile elements, and target invading nucleic acids. CRISPR clusters are transcribed and processed into CRISPR RNA (crRNA). Acts as a dsDNA endonuclease. Involved in the integration of spacer DNA into the CRISPR cassette.</text>
</comment>
<evidence type="ECO:0000256" key="5">
    <source>
        <dbReference type="ARBA" id="ARBA00022842"/>
    </source>
</evidence>
<dbReference type="Gene3D" id="3.100.10.20">
    <property type="entry name" value="CRISPR-associated endonuclease Cas1, N-terminal domain"/>
    <property type="match status" value="1"/>
</dbReference>
<dbReference type="GO" id="GO:0051607">
    <property type="term" value="P:defense response to virus"/>
    <property type="evidence" value="ECO:0007669"/>
    <property type="project" value="UniProtKB-UniRule"/>
</dbReference>
<keyword evidence="7 10" id="KW-0238">DNA-binding</keyword>
<dbReference type="NCBIfam" id="TIGR03639">
    <property type="entry name" value="cas1_NMENI"/>
    <property type="match status" value="1"/>
</dbReference>
<keyword evidence="6 10" id="KW-0051">Antiviral defense</keyword>
<evidence type="ECO:0000256" key="7">
    <source>
        <dbReference type="ARBA" id="ARBA00023125"/>
    </source>
</evidence>
<gene>
    <name evidence="10 11" type="primary">cas1</name>
    <name evidence="11" type="ORF">EXD82_08895</name>
</gene>
<evidence type="ECO:0000256" key="3">
    <source>
        <dbReference type="ARBA" id="ARBA00022759"/>
    </source>
</evidence>
<evidence type="ECO:0000256" key="2">
    <source>
        <dbReference type="ARBA" id="ARBA00022723"/>
    </source>
</evidence>
<comment type="caution">
    <text evidence="11">The sequence shown here is derived from an EMBL/GenBank/DDBJ whole genome shotgun (WGS) entry which is preliminary data.</text>
</comment>
<name>A0A544QTJ1_9FIRM</name>
<comment type="similarity">
    <text evidence="10">Belongs to the CRISPR-associated endonuclease Cas1 family.</text>
</comment>
<dbReference type="Proteomes" id="UP000317863">
    <property type="component" value="Unassembled WGS sequence"/>
</dbReference>
<dbReference type="PANTHER" id="PTHR34353:SF2">
    <property type="entry name" value="CRISPR-ASSOCIATED ENDONUCLEASE CAS1 1"/>
    <property type="match status" value="1"/>
</dbReference>
<protein>
    <recommendedName>
        <fullName evidence="10">CRISPR-associated endonuclease Cas1</fullName>
        <ecNumber evidence="10">3.1.-.-</ecNumber>
    </recommendedName>
</protein>
<dbReference type="RefSeq" id="WP_142536564.1">
    <property type="nucleotide sequence ID" value="NZ_SGJB01000018.1"/>
</dbReference>